<evidence type="ECO:0000313" key="3">
    <source>
        <dbReference type="Proteomes" id="UP001524383"/>
    </source>
</evidence>
<feature type="domain" description="DUF306" evidence="1">
    <location>
        <begin position="28"/>
        <end position="135"/>
    </location>
</feature>
<dbReference type="PROSITE" id="PS51257">
    <property type="entry name" value="PROKAR_LIPOPROTEIN"/>
    <property type="match status" value="1"/>
</dbReference>
<dbReference type="RefSeq" id="WP_255332664.1">
    <property type="nucleotide sequence ID" value="NZ_VOTZ01000013.1"/>
</dbReference>
<accession>A0ABD4TKA7</accession>
<keyword evidence="3" id="KW-1185">Reference proteome</keyword>
<protein>
    <submittedName>
        <fullName evidence="2">META domain-containing protein</fullName>
    </submittedName>
</protein>
<dbReference type="Pfam" id="PF03724">
    <property type="entry name" value="META"/>
    <property type="match status" value="1"/>
</dbReference>
<dbReference type="InterPro" id="IPR038670">
    <property type="entry name" value="HslJ-like_sf"/>
</dbReference>
<dbReference type="InterPro" id="IPR053147">
    <property type="entry name" value="Hsp_HslJ-like"/>
</dbReference>
<organism evidence="2 3">
    <name type="scientific">Methanocalculus taiwanensis</name>
    <dbReference type="NCBI Taxonomy" id="106207"/>
    <lineage>
        <taxon>Archaea</taxon>
        <taxon>Methanobacteriati</taxon>
        <taxon>Methanobacteriota</taxon>
        <taxon>Stenosarchaea group</taxon>
        <taxon>Methanomicrobia</taxon>
        <taxon>Methanomicrobiales</taxon>
        <taxon>Methanocalculaceae</taxon>
        <taxon>Methanocalculus</taxon>
    </lineage>
</organism>
<reference evidence="2 3" key="1">
    <citation type="submission" date="2019-08" db="EMBL/GenBank/DDBJ databases">
        <authorList>
            <person name="Chen S.-C."/>
            <person name="Lai M.-C."/>
            <person name="You Y.-T."/>
        </authorList>
    </citation>
    <scope>NUCLEOTIDE SEQUENCE [LARGE SCALE GENOMIC DNA]</scope>
    <source>
        <strain evidence="2 3">P2F9704a</strain>
    </source>
</reference>
<dbReference type="PANTHER" id="PTHR35535:SF2">
    <property type="entry name" value="DUF306 DOMAIN-CONTAINING PROTEIN"/>
    <property type="match status" value="1"/>
</dbReference>
<comment type="caution">
    <text evidence="2">The sequence shown here is derived from an EMBL/GenBank/DDBJ whole genome shotgun (WGS) entry which is preliminary data.</text>
</comment>
<evidence type="ECO:0000259" key="1">
    <source>
        <dbReference type="Pfam" id="PF03724"/>
    </source>
</evidence>
<gene>
    <name evidence="2" type="ORF">FTO68_06910</name>
</gene>
<dbReference type="PANTHER" id="PTHR35535">
    <property type="entry name" value="HEAT SHOCK PROTEIN HSLJ"/>
    <property type="match status" value="1"/>
</dbReference>
<proteinExistence type="predicted"/>
<dbReference type="AlphaFoldDB" id="A0ABD4TKA7"/>
<dbReference type="InterPro" id="IPR005184">
    <property type="entry name" value="DUF306_Meta_HslJ"/>
</dbReference>
<name>A0ABD4TKA7_9EURY</name>
<dbReference type="Proteomes" id="UP001524383">
    <property type="component" value="Unassembled WGS sequence"/>
</dbReference>
<evidence type="ECO:0000313" key="2">
    <source>
        <dbReference type="EMBL" id="MCQ1538712.1"/>
    </source>
</evidence>
<dbReference type="EMBL" id="VOTZ01000013">
    <property type="protein sequence ID" value="MCQ1538712.1"/>
    <property type="molecule type" value="Genomic_DNA"/>
</dbReference>
<sequence length="140" mass="14994">MRLSFFIIAILLAVVLVTAGCSMVTGGLPGTSWTLIAYEGDDGEMARADAYATLHFSEDGKVSGTAGCNSYSAEYRGSGDQVVFSSPDTTLMYCTGEGVMEQEGRFLFLLEEVRSYQIDGDILMMYGAGGREILVAGTLR</sequence>
<dbReference type="Gene3D" id="2.40.128.270">
    <property type="match status" value="1"/>
</dbReference>